<name>A0ABQ8CUI2_BRANA</name>
<protein>
    <submittedName>
        <fullName evidence="2">Uncharacterized protein</fullName>
    </submittedName>
</protein>
<feature type="compositionally biased region" description="Basic and acidic residues" evidence="1">
    <location>
        <begin position="22"/>
        <end position="33"/>
    </location>
</feature>
<feature type="compositionally biased region" description="Polar residues" evidence="1">
    <location>
        <begin position="1"/>
        <end position="15"/>
    </location>
</feature>
<evidence type="ECO:0000313" key="3">
    <source>
        <dbReference type="Proteomes" id="UP000824890"/>
    </source>
</evidence>
<dbReference type="EMBL" id="JAGKQM010000006">
    <property type="protein sequence ID" value="KAH0920739.1"/>
    <property type="molecule type" value="Genomic_DNA"/>
</dbReference>
<keyword evidence="3" id="KW-1185">Reference proteome</keyword>
<proteinExistence type="predicted"/>
<evidence type="ECO:0000313" key="2">
    <source>
        <dbReference type="EMBL" id="KAH0920739.1"/>
    </source>
</evidence>
<sequence length="208" mass="23626">MIGPSTHTTDLSTTRAKGPNHQRLDDDRRETSRRLNAGHVDASHPSELQASHPPRLGRLRLDSPPESPHHKQSSVGARNRRASTEPIYFFHSIYPSESIIAPRELLRQGDSLKASPLERQTRNHRRREAEEAFTPRGLEPTTVKLKTLPPRGNKTGDDGSVEASISRERDPYYARPHRTITSKPNRVFTPRSDTPRVMMKPELRQGDR</sequence>
<organism evidence="2 3">
    <name type="scientific">Brassica napus</name>
    <name type="common">Rape</name>
    <dbReference type="NCBI Taxonomy" id="3708"/>
    <lineage>
        <taxon>Eukaryota</taxon>
        <taxon>Viridiplantae</taxon>
        <taxon>Streptophyta</taxon>
        <taxon>Embryophyta</taxon>
        <taxon>Tracheophyta</taxon>
        <taxon>Spermatophyta</taxon>
        <taxon>Magnoliopsida</taxon>
        <taxon>eudicotyledons</taxon>
        <taxon>Gunneridae</taxon>
        <taxon>Pentapetalae</taxon>
        <taxon>rosids</taxon>
        <taxon>malvids</taxon>
        <taxon>Brassicales</taxon>
        <taxon>Brassicaceae</taxon>
        <taxon>Brassiceae</taxon>
        <taxon>Brassica</taxon>
    </lineage>
</organism>
<evidence type="ECO:0000256" key="1">
    <source>
        <dbReference type="SAM" id="MobiDB-lite"/>
    </source>
</evidence>
<feature type="region of interest" description="Disordered" evidence="1">
    <location>
        <begin position="1"/>
        <end position="80"/>
    </location>
</feature>
<feature type="compositionally biased region" description="Basic and acidic residues" evidence="1">
    <location>
        <begin position="199"/>
        <end position="208"/>
    </location>
</feature>
<gene>
    <name evidence="2" type="ORF">HID58_020757</name>
</gene>
<dbReference type="Proteomes" id="UP000824890">
    <property type="component" value="Unassembled WGS sequence"/>
</dbReference>
<feature type="compositionally biased region" description="Basic and acidic residues" evidence="1">
    <location>
        <begin position="59"/>
        <end position="69"/>
    </location>
</feature>
<comment type="caution">
    <text evidence="2">The sequence shown here is derived from an EMBL/GenBank/DDBJ whole genome shotgun (WGS) entry which is preliminary data.</text>
</comment>
<reference evidence="2 3" key="1">
    <citation type="submission" date="2021-05" db="EMBL/GenBank/DDBJ databases">
        <title>Genome Assembly of Synthetic Allotetraploid Brassica napus Reveals Homoeologous Exchanges between Subgenomes.</title>
        <authorList>
            <person name="Davis J.T."/>
        </authorList>
    </citation>
    <scope>NUCLEOTIDE SEQUENCE [LARGE SCALE GENOMIC DNA]</scope>
    <source>
        <strain evidence="3">cv. Da-Ae</strain>
        <tissue evidence="2">Seedling</tissue>
    </source>
</reference>
<accession>A0ABQ8CUI2</accession>
<feature type="region of interest" description="Disordered" evidence="1">
    <location>
        <begin position="117"/>
        <end position="208"/>
    </location>
</feature>